<dbReference type="PIRSF" id="PIRSF004966">
    <property type="entry name" value="UCP004966"/>
    <property type="match status" value="1"/>
</dbReference>
<dbReference type="GO" id="GO:0019287">
    <property type="term" value="P:isopentenyl diphosphate biosynthetic process, mevalonate pathway"/>
    <property type="evidence" value="ECO:0007669"/>
    <property type="project" value="UniProtKB-UniRule"/>
</dbReference>
<protein>
    <recommendedName>
        <fullName evidence="3">Phosphomevalonate dehydratase small subunit</fullName>
        <shortName evidence="3">PMDh small subunit</shortName>
        <shortName evidence="3">PMDh-S</shortName>
        <ecNumber evidence="3">4.2.1.182</ecNumber>
    </recommendedName>
</protein>
<feature type="domain" description="Phosphomevalonate dehydratase small subunit-like" evidence="4">
    <location>
        <begin position="27"/>
        <end position="104"/>
    </location>
</feature>
<evidence type="ECO:0000313" key="5">
    <source>
        <dbReference type="EMBL" id="GBF36101.1"/>
    </source>
</evidence>
<sequence>MDYVEIMGRSISKGVVEGEALVSHKPISFLGDINKEGIVTDRESDIYGKSIKEKILVFPTGKGSTVGSYVIYSLGKRGILKGIVNRECEPIVATGAILGRIPLVDKIDISKIDTGDWIVLDGNKGIVKIYKRN</sequence>
<comment type="similarity">
    <text evidence="3">Belongs to the AcnX type II small subunit family.</text>
</comment>
<evidence type="ECO:0000259" key="4">
    <source>
        <dbReference type="Pfam" id="PF01989"/>
    </source>
</evidence>
<accession>A0A401HPN1</accession>
<comment type="caution">
    <text evidence="5">The sequence shown here is derived from an EMBL/GenBank/DDBJ whole genome shotgun (WGS) entry which is preliminary data.</text>
</comment>
<organism evidence="5 6">
    <name type="scientific">Methanofervidicoccus abyssi</name>
    <dbReference type="NCBI Taxonomy" id="2082189"/>
    <lineage>
        <taxon>Archaea</taxon>
        <taxon>Methanobacteriati</taxon>
        <taxon>Methanobacteriota</taxon>
        <taxon>Methanomada group</taxon>
        <taxon>Methanococci</taxon>
        <taxon>Methanococcales</taxon>
        <taxon>Methanofervidicoccus</taxon>
    </lineage>
</organism>
<dbReference type="InterPro" id="IPR020794">
    <property type="entry name" value="PMDh_S"/>
</dbReference>
<dbReference type="NCBIfam" id="NF003046">
    <property type="entry name" value="PRK03955.1"/>
    <property type="match status" value="1"/>
</dbReference>
<evidence type="ECO:0000256" key="2">
    <source>
        <dbReference type="ARBA" id="ARBA00023239"/>
    </source>
</evidence>
<dbReference type="CDD" id="cd01356">
    <property type="entry name" value="AcnX_swivel"/>
    <property type="match status" value="1"/>
</dbReference>
<dbReference type="Pfam" id="PF01989">
    <property type="entry name" value="AcnX_swivel_put"/>
    <property type="match status" value="1"/>
</dbReference>
<dbReference type="InterPro" id="IPR002840">
    <property type="entry name" value="PMDh-S-like_dom"/>
</dbReference>
<dbReference type="GO" id="GO:0016836">
    <property type="term" value="F:hydro-lyase activity"/>
    <property type="evidence" value="ECO:0007669"/>
    <property type="project" value="UniProtKB-UniRule"/>
</dbReference>
<keyword evidence="2 3" id="KW-0456">Lyase</keyword>
<evidence type="ECO:0000256" key="1">
    <source>
        <dbReference type="ARBA" id="ARBA00023229"/>
    </source>
</evidence>
<dbReference type="EC" id="4.2.1.182" evidence="3"/>
<keyword evidence="6" id="KW-1185">Reference proteome</keyword>
<feature type="active site" description="Proton acceptor" evidence="3">
    <location>
        <position position="64"/>
    </location>
</feature>
<comment type="function">
    <text evidence="3">Component of a hydro-lyase that catalyzes the dehydration of mevalonate 5-phosphate (MVA5P) to form trans-anhydromevalonate 5-phosphate (tAHMP). Involved in the archaeal mevalonate (MVA) pathway, which provides fundamental precursors for isoprenoid biosynthesis, such as isopentenyl diphosphate (IPP) and dimethylallyl diphosphate (DMAPP).</text>
</comment>
<dbReference type="RefSeq" id="WP_131006891.1">
    <property type="nucleotide sequence ID" value="NZ_BFAX01000002.1"/>
</dbReference>
<dbReference type="AlphaFoldDB" id="A0A401HPN1"/>
<comment type="catalytic activity">
    <reaction evidence="3">
        <text>(R)-5-phosphomevalonate = (2E)-3-methyl-5-phosphooxypent-2-enoate + H2O</text>
        <dbReference type="Rhea" id="RHEA:78975"/>
        <dbReference type="ChEBI" id="CHEBI:15377"/>
        <dbReference type="ChEBI" id="CHEBI:58146"/>
        <dbReference type="ChEBI" id="CHEBI:229665"/>
        <dbReference type="EC" id="4.2.1.182"/>
    </reaction>
</comment>
<dbReference type="EMBL" id="BFAX01000002">
    <property type="protein sequence ID" value="GBF36101.1"/>
    <property type="molecule type" value="Genomic_DNA"/>
</dbReference>
<reference evidence="5 6" key="1">
    <citation type="journal article" date="2019" name="Int. J. Syst. Evol. Microbiol.">
        <title>Methanofervidicoccus abyssi gen. nov., sp. nov., a hydrogenotrophic methanogen, isolated from a hydrothermal vent chimney in the Mid-Cayman Spreading Center, the Caribbean Sea.</title>
        <authorList>
            <person name="Sakai S."/>
            <person name="Takaki Y."/>
            <person name="Miyazaki M."/>
            <person name="Ogawara M."/>
            <person name="Yanagawa K."/>
            <person name="Miyazaki J."/>
            <person name="Takai K."/>
        </authorList>
    </citation>
    <scope>NUCLEOTIDE SEQUENCE [LARGE SCALE GENOMIC DNA]</scope>
    <source>
        <strain evidence="5 6">HHB</strain>
    </source>
</reference>
<proteinExistence type="inferred from homology"/>
<comment type="pathway">
    <text evidence="3">Isoprenoid biosynthesis; isopentenyl diphosphate biosynthesis via mevalonate pathway.</text>
</comment>
<gene>
    <name evidence="5" type="ORF">MHHB_P0326</name>
</gene>
<name>A0A401HPN1_9EURY</name>
<dbReference type="OrthoDB" id="18062at2157"/>
<evidence type="ECO:0000256" key="3">
    <source>
        <dbReference type="HAMAP-Rule" id="MF_00078"/>
    </source>
</evidence>
<keyword evidence="1 3" id="KW-0414">Isoprene biosynthesis</keyword>
<dbReference type="InterPro" id="IPR012016">
    <property type="entry name" value="PMDh-S-like"/>
</dbReference>
<comment type="subunit">
    <text evidence="3">Heterodimer composed of a large subunit (PMDh-L) and a small subunit (PMDh-S).</text>
</comment>
<dbReference type="Proteomes" id="UP000290527">
    <property type="component" value="Unassembled WGS sequence"/>
</dbReference>
<dbReference type="Gene3D" id="3.50.30.10">
    <property type="entry name" value="Phosphohistidine domain"/>
    <property type="match status" value="1"/>
</dbReference>
<evidence type="ECO:0000313" key="6">
    <source>
        <dbReference type="Proteomes" id="UP000290527"/>
    </source>
</evidence>
<dbReference type="HAMAP" id="MF_00078">
    <property type="entry name" value="PMDh_S"/>
    <property type="match status" value="1"/>
</dbReference>
<dbReference type="SUPFAM" id="SSF52016">
    <property type="entry name" value="LeuD/IlvD-like"/>
    <property type="match status" value="1"/>
</dbReference>